<dbReference type="PANTHER" id="PTHR24250">
    <property type="entry name" value="CHYMOTRYPSIN-RELATED"/>
    <property type="match status" value="1"/>
</dbReference>
<reference evidence="3 4" key="1">
    <citation type="submission" date="2015-08" db="EMBL/GenBank/DDBJ databases">
        <title>Ancestral chromatin configuration constrains chromatin evolution on differentiating sex chromosomes in Drosophila.</title>
        <authorList>
            <person name="Zhou Q."/>
            <person name="Bachtrog D."/>
        </authorList>
    </citation>
    <scope>NUCLEOTIDE SEQUENCE [LARGE SCALE GENOMIC DNA]</scope>
    <source>
        <tissue evidence="3">Whole larvae</tissue>
    </source>
</reference>
<dbReference type="Gene3D" id="2.40.10.10">
    <property type="entry name" value="Trypsin-like serine proteases"/>
    <property type="match status" value="2"/>
</dbReference>
<organism evidence="3 4">
    <name type="scientific">Drosophila busckii</name>
    <name type="common">Fruit fly</name>
    <dbReference type="NCBI Taxonomy" id="30019"/>
    <lineage>
        <taxon>Eukaryota</taxon>
        <taxon>Metazoa</taxon>
        <taxon>Ecdysozoa</taxon>
        <taxon>Arthropoda</taxon>
        <taxon>Hexapoda</taxon>
        <taxon>Insecta</taxon>
        <taxon>Pterygota</taxon>
        <taxon>Neoptera</taxon>
        <taxon>Endopterygota</taxon>
        <taxon>Diptera</taxon>
        <taxon>Brachycera</taxon>
        <taxon>Muscomorpha</taxon>
        <taxon>Ephydroidea</taxon>
        <taxon>Drosophilidae</taxon>
        <taxon>Drosophila</taxon>
    </lineage>
</organism>
<feature type="domain" description="Peptidase S1" evidence="2">
    <location>
        <begin position="35"/>
        <end position="75"/>
    </location>
</feature>
<dbReference type="InterPro" id="IPR009003">
    <property type="entry name" value="Peptidase_S1_PA"/>
</dbReference>
<dbReference type="PANTHER" id="PTHR24250:SF27">
    <property type="entry name" value="ELASTASE 2 LIKE"/>
    <property type="match status" value="1"/>
</dbReference>
<evidence type="ECO:0000313" key="4">
    <source>
        <dbReference type="Proteomes" id="UP000494163"/>
    </source>
</evidence>
<sequence>MLCSAHLVYATNSQRDKRLATPYFNEDTISKIDKYVVSIRSRTPFEYYGDNHFCAGTIVSELFVLTAAHCVMEWLQNSTVCEEFIPKDWPGTLCAGNLDSDLDEHPCQGDSGDPLMSNGTIYGL</sequence>
<protein>
    <submittedName>
        <fullName evidence="3">CG13527</fullName>
    </submittedName>
</protein>
<dbReference type="EMBL" id="CP012525">
    <property type="protein sequence ID" value="ALC44144.1"/>
    <property type="molecule type" value="Genomic_DNA"/>
</dbReference>
<dbReference type="SUPFAM" id="SSF50494">
    <property type="entry name" value="Trypsin-like serine proteases"/>
    <property type="match status" value="1"/>
</dbReference>
<dbReference type="Pfam" id="PF00089">
    <property type="entry name" value="Trypsin"/>
    <property type="match status" value="1"/>
</dbReference>
<dbReference type="GO" id="GO:0006508">
    <property type="term" value="P:proteolysis"/>
    <property type="evidence" value="ECO:0007669"/>
    <property type="project" value="InterPro"/>
</dbReference>
<feature type="non-terminal residue" evidence="3">
    <location>
        <position position="124"/>
    </location>
</feature>
<dbReference type="STRING" id="30019.A0A0M5IYS9"/>
<gene>
    <name evidence="3" type="ORF">Dbus_chr3Lg1310</name>
</gene>
<dbReference type="InterPro" id="IPR043504">
    <property type="entry name" value="Peptidase_S1_PA_chymotrypsin"/>
</dbReference>
<dbReference type="Proteomes" id="UP000494163">
    <property type="component" value="Chromosome 3L"/>
</dbReference>
<evidence type="ECO:0000256" key="1">
    <source>
        <dbReference type="ARBA" id="ARBA00023157"/>
    </source>
</evidence>
<dbReference type="GO" id="GO:0004252">
    <property type="term" value="F:serine-type endopeptidase activity"/>
    <property type="evidence" value="ECO:0007669"/>
    <property type="project" value="InterPro"/>
</dbReference>
<evidence type="ECO:0000259" key="2">
    <source>
        <dbReference type="Pfam" id="PF00089"/>
    </source>
</evidence>
<keyword evidence="1" id="KW-1015">Disulfide bond</keyword>
<accession>A0A0M5IYS9</accession>
<keyword evidence="4" id="KW-1185">Reference proteome</keyword>
<dbReference type="AlphaFoldDB" id="A0A0M5IYS9"/>
<name>A0A0M5IYS9_DROBS</name>
<dbReference type="InterPro" id="IPR001254">
    <property type="entry name" value="Trypsin_dom"/>
</dbReference>
<dbReference type="OrthoDB" id="10059102at2759"/>
<proteinExistence type="predicted"/>
<evidence type="ECO:0000313" key="3">
    <source>
        <dbReference type="EMBL" id="ALC44144.1"/>
    </source>
</evidence>